<dbReference type="GO" id="GO:0016787">
    <property type="term" value="F:hydrolase activity"/>
    <property type="evidence" value="ECO:0007669"/>
    <property type="project" value="UniProtKB-KW"/>
</dbReference>
<dbReference type="Proteomes" id="UP001147653">
    <property type="component" value="Unassembled WGS sequence"/>
</dbReference>
<dbReference type="EMBL" id="JAPDDP010000108">
    <property type="protein sequence ID" value="MDA0185338.1"/>
    <property type="molecule type" value="Genomic_DNA"/>
</dbReference>
<gene>
    <name evidence="2" type="ORF">OJ997_33845</name>
</gene>
<dbReference type="AlphaFoldDB" id="A0A9X3NF30"/>
<sequence>MSAPDTIVLIHGFWMTPRSWENWVAYYEAKGFKVVAPAYPGLEVEVEALNEDPTPIAELTVHKIVDHLESVVKPLDNPIIMGHSAGGVFTQILLDKGYGASAVVLNSAPTEGVKVAPLSQLRSTFPILKNPANRHRAAGFTFEQFMYSFTNGVDEDIARPLYERYAVPASGGILLESVLANIKPGHQDTWVDYHNDDRAPLLFISGTTDHIMPPSVQQSNFKHYKSDKTVTEITEFEGPHFMPALEGWEKIADRALEWALANARTNQKVEA</sequence>
<name>A0A9X3NF30_9ACTN</name>
<proteinExistence type="predicted"/>
<keyword evidence="3" id="KW-1185">Reference proteome</keyword>
<dbReference type="Gene3D" id="3.40.50.1820">
    <property type="entry name" value="alpha/beta hydrolase"/>
    <property type="match status" value="1"/>
</dbReference>
<comment type="caution">
    <text evidence="2">The sequence shown here is derived from an EMBL/GenBank/DDBJ whole genome shotgun (WGS) entry which is preliminary data.</text>
</comment>
<dbReference type="InterPro" id="IPR029058">
    <property type="entry name" value="AB_hydrolase_fold"/>
</dbReference>
<reference evidence="2" key="1">
    <citation type="submission" date="2022-10" db="EMBL/GenBank/DDBJ databases">
        <title>The WGS of Solirubrobacter phytolaccae KCTC 29190.</title>
        <authorList>
            <person name="Jiang Z."/>
        </authorList>
    </citation>
    <scope>NUCLEOTIDE SEQUENCE</scope>
    <source>
        <strain evidence="2">KCTC 29190</strain>
    </source>
</reference>
<dbReference type="PANTHER" id="PTHR43194">
    <property type="entry name" value="HYDROLASE ALPHA/BETA FOLD FAMILY"/>
    <property type="match status" value="1"/>
</dbReference>
<dbReference type="RefSeq" id="WP_270029836.1">
    <property type="nucleotide sequence ID" value="NZ_JAPDDP010000108.1"/>
</dbReference>
<accession>A0A9X3NF30</accession>
<dbReference type="SUPFAM" id="SSF53474">
    <property type="entry name" value="alpha/beta-Hydrolases"/>
    <property type="match status" value="1"/>
</dbReference>
<dbReference type="PANTHER" id="PTHR43194:SF2">
    <property type="entry name" value="PEROXISOMAL MEMBRANE PROTEIN LPX1"/>
    <property type="match status" value="1"/>
</dbReference>
<evidence type="ECO:0000313" key="2">
    <source>
        <dbReference type="EMBL" id="MDA0185338.1"/>
    </source>
</evidence>
<feature type="domain" description="AB hydrolase-1" evidence="1">
    <location>
        <begin position="7"/>
        <end position="253"/>
    </location>
</feature>
<dbReference type="InterPro" id="IPR000073">
    <property type="entry name" value="AB_hydrolase_1"/>
</dbReference>
<keyword evidence="2" id="KW-0378">Hydrolase</keyword>
<dbReference type="InterPro" id="IPR050228">
    <property type="entry name" value="Carboxylesterase_BioH"/>
</dbReference>
<evidence type="ECO:0000313" key="3">
    <source>
        <dbReference type="Proteomes" id="UP001147653"/>
    </source>
</evidence>
<evidence type="ECO:0000259" key="1">
    <source>
        <dbReference type="Pfam" id="PF12697"/>
    </source>
</evidence>
<organism evidence="2 3">
    <name type="scientific">Solirubrobacter phytolaccae</name>
    <dbReference type="NCBI Taxonomy" id="1404360"/>
    <lineage>
        <taxon>Bacteria</taxon>
        <taxon>Bacillati</taxon>
        <taxon>Actinomycetota</taxon>
        <taxon>Thermoleophilia</taxon>
        <taxon>Solirubrobacterales</taxon>
        <taxon>Solirubrobacteraceae</taxon>
        <taxon>Solirubrobacter</taxon>
    </lineage>
</organism>
<dbReference type="Pfam" id="PF12697">
    <property type="entry name" value="Abhydrolase_6"/>
    <property type="match status" value="1"/>
</dbReference>
<protein>
    <submittedName>
        <fullName evidence="2">Alpha/beta hydrolase</fullName>
    </submittedName>
</protein>